<comment type="subcellular location">
    <subcellularLocation>
        <location evidence="1">Membrane</location>
        <topology evidence="1">Multi-pass membrane protein</topology>
    </subcellularLocation>
</comment>
<organism evidence="14 15">
    <name type="scientific">Hymenobacter wooponensis</name>
    <dbReference type="NCBI Taxonomy" id="1525360"/>
    <lineage>
        <taxon>Bacteria</taxon>
        <taxon>Pseudomonadati</taxon>
        <taxon>Bacteroidota</taxon>
        <taxon>Cytophagia</taxon>
        <taxon>Cytophagales</taxon>
        <taxon>Hymenobacteraceae</taxon>
        <taxon>Hymenobacter</taxon>
    </lineage>
</organism>
<dbReference type="GO" id="GO:0004089">
    <property type="term" value="F:carbonate dehydratase activity"/>
    <property type="evidence" value="ECO:0007669"/>
    <property type="project" value="UniProtKB-EC"/>
</dbReference>
<dbReference type="InterPro" id="IPR001765">
    <property type="entry name" value="Carbonic_anhydrase"/>
</dbReference>
<feature type="coiled-coil region" evidence="11">
    <location>
        <begin position="656"/>
        <end position="683"/>
    </location>
</feature>
<dbReference type="GO" id="GO:0015976">
    <property type="term" value="P:carbon utilization"/>
    <property type="evidence" value="ECO:0007669"/>
    <property type="project" value="InterPro"/>
</dbReference>
<feature type="transmembrane region" description="Helical" evidence="12">
    <location>
        <begin position="340"/>
        <end position="358"/>
    </location>
</feature>
<dbReference type="InterPro" id="IPR036874">
    <property type="entry name" value="Carbonic_anhydrase_sf"/>
</dbReference>
<evidence type="ECO:0000256" key="11">
    <source>
        <dbReference type="SAM" id="Coils"/>
    </source>
</evidence>
<gene>
    <name evidence="14" type="ORF">EU557_18555</name>
</gene>
<evidence type="ECO:0000256" key="5">
    <source>
        <dbReference type="ARBA" id="ARBA00022833"/>
    </source>
</evidence>
<dbReference type="InterPro" id="IPR001902">
    <property type="entry name" value="SLC26A/SulP_fam"/>
</dbReference>
<protein>
    <recommendedName>
        <fullName evidence="3">carbonic anhydrase</fullName>
        <ecNumber evidence="3">4.2.1.1</ecNumber>
    </recommendedName>
</protein>
<keyword evidence="7 12" id="KW-0472">Membrane</keyword>
<name>A0A4Z0MHE2_9BACT</name>
<reference evidence="14 15" key="1">
    <citation type="submission" date="2019-04" db="EMBL/GenBank/DDBJ databases">
        <authorList>
            <person name="Feng G."/>
            <person name="Zhang J."/>
            <person name="Zhu H."/>
        </authorList>
    </citation>
    <scope>NUCLEOTIDE SEQUENCE [LARGE SCALE GENOMIC DNA]</scope>
    <source>
        <strain evidence="14 15">JCM 19491</strain>
    </source>
</reference>
<evidence type="ECO:0000256" key="6">
    <source>
        <dbReference type="ARBA" id="ARBA00022989"/>
    </source>
</evidence>
<feature type="binding site" evidence="10">
    <location>
        <position position="580"/>
    </location>
    <ligand>
        <name>Zn(2+)</name>
        <dbReference type="ChEBI" id="CHEBI:29105"/>
    </ligand>
</feature>
<feature type="domain" description="SLC26A/SulP transporter" evidence="13">
    <location>
        <begin position="16"/>
        <end position="403"/>
    </location>
</feature>
<feature type="binding site" evidence="10">
    <location>
        <position position="578"/>
    </location>
    <ligand>
        <name>Zn(2+)</name>
        <dbReference type="ChEBI" id="CHEBI:29105"/>
    </ligand>
</feature>
<evidence type="ECO:0000256" key="4">
    <source>
        <dbReference type="ARBA" id="ARBA00022692"/>
    </source>
</evidence>
<evidence type="ECO:0000256" key="1">
    <source>
        <dbReference type="ARBA" id="ARBA00004141"/>
    </source>
</evidence>
<evidence type="ECO:0000256" key="7">
    <source>
        <dbReference type="ARBA" id="ARBA00023136"/>
    </source>
</evidence>
<comment type="caution">
    <text evidence="14">The sequence shown here is derived from an EMBL/GenBank/DDBJ whole genome shotgun (WGS) entry which is preliminary data.</text>
</comment>
<dbReference type="PROSITE" id="PS00705">
    <property type="entry name" value="PROK_CO2_ANHYDRASE_2"/>
    <property type="match status" value="1"/>
</dbReference>
<evidence type="ECO:0000256" key="3">
    <source>
        <dbReference type="ARBA" id="ARBA00012925"/>
    </source>
</evidence>
<evidence type="ECO:0000313" key="15">
    <source>
        <dbReference type="Proteomes" id="UP000298284"/>
    </source>
</evidence>
<dbReference type="EMBL" id="SRKZ01000005">
    <property type="protein sequence ID" value="TGD78974.1"/>
    <property type="molecule type" value="Genomic_DNA"/>
</dbReference>
<feature type="transmembrane region" description="Helical" evidence="12">
    <location>
        <begin position="365"/>
        <end position="382"/>
    </location>
</feature>
<dbReference type="InterPro" id="IPR015892">
    <property type="entry name" value="Carbonic_anhydrase_CS"/>
</dbReference>
<comment type="catalytic activity">
    <reaction evidence="9">
        <text>hydrogencarbonate + H(+) = CO2 + H2O</text>
        <dbReference type="Rhea" id="RHEA:10748"/>
        <dbReference type="ChEBI" id="CHEBI:15377"/>
        <dbReference type="ChEBI" id="CHEBI:15378"/>
        <dbReference type="ChEBI" id="CHEBI:16526"/>
        <dbReference type="ChEBI" id="CHEBI:17544"/>
        <dbReference type="EC" id="4.2.1.1"/>
    </reaction>
</comment>
<evidence type="ECO:0000256" key="2">
    <source>
        <dbReference type="ARBA" id="ARBA00006217"/>
    </source>
</evidence>
<dbReference type="CDD" id="cd00883">
    <property type="entry name" value="beta_CA_cladeA"/>
    <property type="match status" value="1"/>
</dbReference>
<dbReference type="InterPro" id="IPR011547">
    <property type="entry name" value="SLC26A/SulP_dom"/>
</dbReference>
<keyword evidence="11" id="KW-0175">Coiled coil</keyword>
<accession>A0A4Z0MHE2</accession>
<dbReference type="OrthoDB" id="9769739at2"/>
<dbReference type="Proteomes" id="UP000298284">
    <property type="component" value="Unassembled WGS sequence"/>
</dbReference>
<feature type="transmembrane region" description="Helical" evidence="12">
    <location>
        <begin position="267"/>
        <end position="288"/>
    </location>
</feature>
<dbReference type="SMART" id="SM00947">
    <property type="entry name" value="Pro_CA"/>
    <property type="match status" value="1"/>
</dbReference>
<keyword evidence="15" id="KW-1185">Reference proteome</keyword>
<evidence type="ECO:0000256" key="12">
    <source>
        <dbReference type="SAM" id="Phobius"/>
    </source>
</evidence>
<dbReference type="Pfam" id="PF00916">
    <property type="entry name" value="Sulfate_transp"/>
    <property type="match status" value="1"/>
</dbReference>
<keyword evidence="10" id="KW-0479">Metal-binding</keyword>
<feature type="transmembrane region" description="Helical" evidence="12">
    <location>
        <begin position="402"/>
        <end position="429"/>
    </location>
</feature>
<feature type="transmembrane region" description="Helical" evidence="12">
    <location>
        <begin position="45"/>
        <end position="63"/>
    </location>
</feature>
<dbReference type="GO" id="GO:0016020">
    <property type="term" value="C:membrane"/>
    <property type="evidence" value="ECO:0007669"/>
    <property type="project" value="UniProtKB-SubCell"/>
</dbReference>
<comment type="similarity">
    <text evidence="2">Belongs to the beta-class carbonic anhydrase family.</text>
</comment>
<keyword evidence="6 12" id="KW-1133">Transmembrane helix</keyword>
<dbReference type="RefSeq" id="WP_135531963.1">
    <property type="nucleotide sequence ID" value="NZ_SRKZ01000005.1"/>
</dbReference>
<evidence type="ECO:0000256" key="8">
    <source>
        <dbReference type="ARBA" id="ARBA00023239"/>
    </source>
</evidence>
<feature type="transmembrane region" description="Helical" evidence="12">
    <location>
        <begin position="178"/>
        <end position="198"/>
    </location>
</feature>
<dbReference type="GO" id="GO:0008270">
    <property type="term" value="F:zinc ion binding"/>
    <property type="evidence" value="ECO:0007669"/>
    <property type="project" value="InterPro"/>
</dbReference>
<feature type="transmembrane region" description="Helical" evidence="12">
    <location>
        <begin position="75"/>
        <end position="102"/>
    </location>
</feature>
<evidence type="ECO:0000313" key="14">
    <source>
        <dbReference type="EMBL" id="TGD78974.1"/>
    </source>
</evidence>
<evidence type="ECO:0000256" key="10">
    <source>
        <dbReference type="PIRSR" id="PIRSR601765-1"/>
    </source>
</evidence>
<dbReference type="GO" id="GO:0055085">
    <property type="term" value="P:transmembrane transport"/>
    <property type="evidence" value="ECO:0007669"/>
    <property type="project" value="InterPro"/>
</dbReference>
<feature type="binding site" evidence="10">
    <location>
        <position position="637"/>
    </location>
    <ligand>
        <name>Zn(2+)</name>
        <dbReference type="ChEBI" id="CHEBI:29105"/>
    </ligand>
</feature>
<dbReference type="Gene3D" id="3.40.1050.10">
    <property type="entry name" value="Carbonic anhydrase"/>
    <property type="match status" value="1"/>
</dbReference>
<keyword evidence="4 12" id="KW-0812">Transmembrane</keyword>
<comment type="cofactor">
    <cofactor evidence="10">
        <name>Zn(2+)</name>
        <dbReference type="ChEBI" id="CHEBI:29105"/>
    </cofactor>
    <text evidence="10">Binds 1 zinc ion per subunit.</text>
</comment>
<feature type="transmembrane region" description="Helical" evidence="12">
    <location>
        <begin position="210"/>
        <end position="231"/>
    </location>
</feature>
<dbReference type="SUPFAM" id="SSF53056">
    <property type="entry name" value="beta-carbonic anhydrase, cab"/>
    <property type="match status" value="1"/>
</dbReference>
<sequence length="792" mass="85537">MSNQPGAARFLDFTYFKNDFRGGFVSFLVAVPLCLGIALASGAPLFAGIIAGIVGGLVVGALSKSALSISGPEAGLILVVVSALDSLGSFGALQLALCVAGLMQIVLGIARAGIISNFIPSAVIKGMLAAIGIILIMKQLPHLLGYDADAAETLALFPKTGSTITALLQTAVHHIQPTGLAIAVLALAVLVLWEQAVIKQHRILSKVPGALIVVVLGVVVNQLVLAFNPALALRGTHLVQLPVVSSAADFQNLFTLPDFSQLTNVKVYLAALSIALVASLEALLAIEATDALDPLKRKTPTNWELKAQGAGNLVSGLIGGLPLTSVIVRSSVSLNAGARTKLAALLHGTFLLISVLLFPKLLNMVPWAALAAILLVTGYKLARISVFKEQLQGGFTEFVPFIVTIVAILATDLLIGIGIGAAVGMFFILRESYRNAHFFEHHTVDGRDKIRISLGEHVSFLNKASILTVLKDIPENATLEIDGTNSAFIDRDILSAIEHFRDTARQRNIQVVFLRKGEDYTQSLAEQRRVSEPEAEFEAYYKLFNNDRNWVSQKLMNSRHPGAEPATDDAPKFLFIGCCDSRVPASEIIGTAPGEVFVHRNVANLVVSTDLNLMSVLEYAVEVLGVEHIVVCGHYGCGGVRVAMESPENSLLTSWLGNVREVMQRYRTELEALETDEERYRRLVELNVIEQVYNLYQTNAVLQARQHSRPLHIHGWVYDSHAGRIQDLQIDTRRDFAEYDTALRYQLRPDGLARLGGTLHQPPAIYSIFANNTGGPIIAIPPLRGDAPLGTP</sequence>
<dbReference type="EC" id="4.2.1.1" evidence="3"/>
<keyword evidence="8" id="KW-0456">Lyase</keyword>
<keyword evidence="5 10" id="KW-0862">Zinc</keyword>
<feature type="transmembrane region" description="Helical" evidence="12">
    <location>
        <begin position="20"/>
        <end position="38"/>
    </location>
</feature>
<evidence type="ECO:0000256" key="9">
    <source>
        <dbReference type="ARBA" id="ARBA00048348"/>
    </source>
</evidence>
<feature type="transmembrane region" description="Helical" evidence="12">
    <location>
        <begin position="114"/>
        <end position="137"/>
    </location>
</feature>
<dbReference type="AlphaFoldDB" id="A0A4Z0MHE2"/>
<dbReference type="Pfam" id="PF00484">
    <property type="entry name" value="Pro_CA"/>
    <property type="match status" value="1"/>
</dbReference>
<proteinExistence type="inferred from homology"/>
<feature type="binding site" evidence="10">
    <location>
        <position position="634"/>
    </location>
    <ligand>
        <name>Zn(2+)</name>
        <dbReference type="ChEBI" id="CHEBI:29105"/>
    </ligand>
</feature>
<evidence type="ECO:0000259" key="13">
    <source>
        <dbReference type="Pfam" id="PF00916"/>
    </source>
</evidence>
<dbReference type="PANTHER" id="PTHR11814">
    <property type="entry name" value="SULFATE TRANSPORTER"/>
    <property type="match status" value="1"/>
</dbReference>